<reference evidence="3" key="1">
    <citation type="submission" date="2024-07" db="EMBL/GenBank/DDBJ databases">
        <authorList>
            <person name="Yu S.T."/>
        </authorList>
    </citation>
    <scope>NUCLEOTIDE SEQUENCE</scope>
    <source>
        <strain evidence="3">R21</strain>
    </source>
</reference>
<evidence type="ECO:0000313" key="3">
    <source>
        <dbReference type="EMBL" id="XDQ30304.1"/>
    </source>
</evidence>
<protein>
    <submittedName>
        <fullName evidence="3">Uncharacterized protein</fullName>
    </submittedName>
</protein>
<sequence>MRDLSRRTRRLASATAVAALVVAVPATATGTAQADPAKNKVVVAGTASCERFADASVTEVSITPKGKPAKTDTLSGEDEKEDYSLTFTKIPKLPKGLAATATVTCLDDNDDTQTYHKNFTIKRPDDPAKPTNITQTLDLK</sequence>
<feature type="chain" id="PRO_5044285298" evidence="2">
    <location>
        <begin position="35"/>
        <end position="140"/>
    </location>
</feature>
<feature type="signal peptide" evidence="2">
    <location>
        <begin position="1"/>
        <end position="34"/>
    </location>
</feature>
<feature type="region of interest" description="Disordered" evidence="1">
    <location>
        <begin position="118"/>
        <end position="140"/>
    </location>
</feature>
<dbReference type="RefSeq" id="WP_369240111.1">
    <property type="nucleotide sequence ID" value="NZ_CP163435.1"/>
</dbReference>
<evidence type="ECO:0000256" key="2">
    <source>
        <dbReference type="SAM" id="SignalP"/>
    </source>
</evidence>
<keyword evidence="2" id="KW-0732">Signal</keyword>
<gene>
    <name evidence="3" type="ORF">AB5J56_38805</name>
</gene>
<feature type="compositionally biased region" description="Polar residues" evidence="1">
    <location>
        <begin position="131"/>
        <end position="140"/>
    </location>
</feature>
<name>A0AB39PMR6_9ACTN</name>
<evidence type="ECO:0000256" key="1">
    <source>
        <dbReference type="SAM" id="MobiDB-lite"/>
    </source>
</evidence>
<proteinExistence type="predicted"/>
<accession>A0AB39PMR6</accession>
<dbReference type="EMBL" id="CP163435">
    <property type="protein sequence ID" value="XDQ30304.1"/>
    <property type="molecule type" value="Genomic_DNA"/>
</dbReference>
<dbReference type="AlphaFoldDB" id="A0AB39PMR6"/>
<organism evidence="3">
    <name type="scientific">Streptomyces sp. R21</name>
    <dbReference type="NCBI Taxonomy" id="3238627"/>
    <lineage>
        <taxon>Bacteria</taxon>
        <taxon>Bacillati</taxon>
        <taxon>Actinomycetota</taxon>
        <taxon>Actinomycetes</taxon>
        <taxon>Kitasatosporales</taxon>
        <taxon>Streptomycetaceae</taxon>
        <taxon>Streptomyces</taxon>
    </lineage>
</organism>